<evidence type="ECO:0000313" key="1">
    <source>
        <dbReference type="EMBL" id="JAE30344.1"/>
    </source>
</evidence>
<proteinExistence type="predicted"/>
<dbReference type="EMBL" id="GBRH01167552">
    <property type="protein sequence ID" value="JAE30344.1"/>
    <property type="molecule type" value="Transcribed_RNA"/>
</dbReference>
<protein>
    <submittedName>
        <fullName evidence="1">Uncharacterized protein</fullName>
    </submittedName>
</protein>
<reference evidence="1" key="1">
    <citation type="submission" date="2014-09" db="EMBL/GenBank/DDBJ databases">
        <authorList>
            <person name="Magalhaes I.L.F."/>
            <person name="Oliveira U."/>
            <person name="Santos F.R."/>
            <person name="Vidigal T.H.D.A."/>
            <person name="Brescovit A.D."/>
            <person name="Santos A.J."/>
        </authorList>
    </citation>
    <scope>NUCLEOTIDE SEQUENCE</scope>
    <source>
        <tissue evidence="1">Shoot tissue taken approximately 20 cm above the soil surface</tissue>
    </source>
</reference>
<dbReference type="AlphaFoldDB" id="A0A0A9H3H5"/>
<sequence>MVPQKEGFSDSNHCSCTVKLVLRVNLLAPGGSPWWKKAASRAVAPPTAKLAPRLKLPS</sequence>
<organism evidence="1">
    <name type="scientific">Arundo donax</name>
    <name type="common">Giant reed</name>
    <name type="synonym">Donax arundinaceus</name>
    <dbReference type="NCBI Taxonomy" id="35708"/>
    <lineage>
        <taxon>Eukaryota</taxon>
        <taxon>Viridiplantae</taxon>
        <taxon>Streptophyta</taxon>
        <taxon>Embryophyta</taxon>
        <taxon>Tracheophyta</taxon>
        <taxon>Spermatophyta</taxon>
        <taxon>Magnoliopsida</taxon>
        <taxon>Liliopsida</taxon>
        <taxon>Poales</taxon>
        <taxon>Poaceae</taxon>
        <taxon>PACMAD clade</taxon>
        <taxon>Arundinoideae</taxon>
        <taxon>Arundineae</taxon>
        <taxon>Arundo</taxon>
    </lineage>
</organism>
<name>A0A0A9H3H5_ARUDO</name>
<reference evidence="1" key="2">
    <citation type="journal article" date="2015" name="Data Brief">
        <title>Shoot transcriptome of the giant reed, Arundo donax.</title>
        <authorList>
            <person name="Barrero R.A."/>
            <person name="Guerrero F.D."/>
            <person name="Moolhuijzen P."/>
            <person name="Goolsby J.A."/>
            <person name="Tidwell J."/>
            <person name="Bellgard S.E."/>
            <person name="Bellgard M.I."/>
        </authorList>
    </citation>
    <scope>NUCLEOTIDE SEQUENCE</scope>
    <source>
        <tissue evidence="1">Shoot tissue taken approximately 20 cm above the soil surface</tissue>
    </source>
</reference>
<accession>A0A0A9H3H5</accession>